<organism evidence="6 7">
    <name type="scientific">Parenemella sanctibonifatiensis</name>
    <dbReference type="NCBI Taxonomy" id="2016505"/>
    <lineage>
        <taxon>Bacteria</taxon>
        <taxon>Bacillati</taxon>
        <taxon>Actinomycetota</taxon>
        <taxon>Actinomycetes</taxon>
        <taxon>Propionibacteriales</taxon>
        <taxon>Propionibacteriaceae</taxon>
        <taxon>Parenemella</taxon>
    </lineage>
</organism>
<feature type="domain" description="HTH tetR-type" evidence="5">
    <location>
        <begin position="9"/>
        <end position="69"/>
    </location>
</feature>
<evidence type="ECO:0000259" key="5">
    <source>
        <dbReference type="PROSITE" id="PS50977"/>
    </source>
</evidence>
<dbReference type="InterPro" id="IPR009057">
    <property type="entry name" value="Homeodomain-like_sf"/>
</dbReference>
<dbReference type="OrthoDB" id="9816296at2"/>
<dbReference type="InterPro" id="IPR050109">
    <property type="entry name" value="HTH-type_TetR-like_transc_reg"/>
</dbReference>
<comment type="caution">
    <text evidence="6">The sequence shown here is derived from an EMBL/GenBank/DDBJ whole genome shotgun (WGS) entry which is preliminary data.</text>
</comment>
<keyword evidence="3" id="KW-0804">Transcription</keyword>
<dbReference type="EMBL" id="NMVJ01000010">
    <property type="protein sequence ID" value="OYN89084.1"/>
    <property type="molecule type" value="Genomic_DNA"/>
</dbReference>
<keyword evidence="1" id="KW-0805">Transcription regulation</keyword>
<sequence length="195" mass="21111">MRRSVEDAERTRLSLCEAALMAFEEKGWRGATFEAISERAGVTRGALHHHFRDKATLLSDALAWGWGEYADRVFPADPAQDVSTGLSSLLSEYMRLLSVDPLFRALAFSTVLVAPQAFDDASEKAAGLDDWHVRLTELIATDTSATSTLPPAQIAGLVLVLLQGLTVTAVTRPQDLPQPSHRESAVAALVRGLLS</sequence>
<dbReference type="SUPFAM" id="SSF46689">
    <property type="entry name" value="Homeodomain-like"/>
    <property type="match status" value="1"/>
</dbReference>
<keyword evidence="7" id="KW-1185">Reference proteome</keyword>
<dbReference type="AlphaFoldDB" id="A0A255EBZ5"/>
<evidence type="ECO:0000313" key="6">
    <source>
        <dbReference type="EMBL" id="OYN89084.1"/>
    </source>
</evidence>
<dbReference type="Proteomes" id="UP000216300">
    <property type="component" value="Unassembled WGS sequence"/>
</dbReference>
<dbReference type="GO" id="GO:0000976">
    <property type="term" value="F:transcription cis-regulatory region binding"/>
    <property type="evidence" value="ECO:0007669"/>
    <property type="project" value="TreeGrafter"/>
</dbReference>
<keyword evidence="2 4" id="KW-0238">DNA-binding</keyword>
<dbReference type="PRINTS" id="PR00455">
    <property type="entry name" value="HTHTETR"/>
</dbReference>
<name>A0A255EBZ5_9ACTN</name>
<evidence type="ECO:0000256" key="2">
    <source>
        <dbReference type="ARBA" id="ARBA00023125"/>
    </source>
</evidence>
<gene>
    <name evidence="6" type="ORF">CGZ91_12535</name>
</gene>
<dbReference type="PANTHER" id="PTHR30055">
    <property type="entry name" value="HTH-TYPE TRANSCRIPTIONAL REGULATOR RUTR"/>
    <property type="match status" value="1"/>
</dbReference>
<reference evidence="6 7" key="1">
    <citation type="submission" date="2017-07" db="EMBL/GenBank/DDBJ databases">
        <title>Draft whole genome sequences of clinical Proprionibacteriaceae strains.</title>
        <authorList>
            <person name="Bernier A.-M."/>
            <person name="Bernard K."/>
            <person name="Domingo M.-C."/>
        </authorList>
    </citation>
    <scope>NUCLEOTIDE SEQUENCE [LARGE SCALE GENOMIC DNA]</scope>
    <source>
        <strain evidence="6 7">NML 150081</strain>
    </source>
</reference>
<evidence type="ECO:0000313" key="7">
    <source>
        <dbReference type="Proteomes" id="UP000216300"/>
    </source>
</evidence>
<dbReference type="GO" id="GO:0003700">
    <property type="term" value="F:DNA-binding transcription factor activity"/>
    <property type="evidence" value="ECO:0007669"/>
    <property type="project" value="TreeGrafter"/>
</dbReference>
<proteinExistence type="predicted"/>
<accession>A0A255EBZ5</accession>
<dbReference type="Gene3D" id="1.10.357.10">
    <property type="entry name" value="Tetracycline Repressor, domain 2"/>
    <property type="match status" value="1"/>
</dbReference>
<dbReference type="InterPro" id="IPR001647">
    <property type="entry name" value="HTH_TetR"/>
</dbReference>
<dbReference type="PROSITE" id="PS50977">
    <property type="entry name" value="HTH_TETR_2"/>
    <property type="match status" value="1"/>
</dbReference>
<protein>
    <submittedName>
        <fullName evidence="6">TetR family transcriptional regulator</fullName>
    </submittedName>
</protein>
<dbReference type="PANTHER" id="PTHR30055:SF234">
    <property type="entry name" value="HTH-TYPE TRANSCRIPTIONAL REGULATOR BETI"/>
    <property type="match status" value="1"/>
</dbReference>
<feature type="DNA-binding region" description="H-T-H motif" evidence="4">
    <location>
        <begin position="32"/>
        <end position="51"/>
    </location>
</feature>
<evidence type="ECO:0000256" key="4">
    <source>
        <dbReference type="PROSITE-ProRule" id="PRU00335"/>
    </source>
</evidence>
<evidence type="ECO:0000256" key="1">
    <source>
        <dbReference type="ARBA" id="ARBA00023015"/>
    </source>
</evidence>
<evidence type="ECO:0000256" key="3">
    <source>
        <dbReference type="ARBA" id="ARBA00023163"/>
    </source>
</evidence>
<dbReference type="Pfam" id="PF00440">
    <property type="entry name" value="TetR_N"/>
    <property type="match status" value="1"/>
</dbReference>